<organism evidence="2 3">
    <name type="scientific">Limnohabitans parvus II-B4</name>
    <dbReference type="NCBI Taxonomy" id="1293052"/>
    <lineage>
        <taxon>Bacteria</taxon>
        <taxon>Pseudomonadati</taxon>
        <taxon>Pseudomonadota</taxon>
        <taxon>Betaproteobacteria</taxon>
        <taxon>Burkholderiales</taxon>
        <taxon>Comamonadaceae</taxon>
        <taxon>Limnohabitans</taxon>
    </lineage>
</organism>
<dbReference type="GO" id="GO:0016788">
    <property type="term" value="F:hydrolase activity, acting on ester bonds"/>
    <property type="evidence" value="ECO:0007669"/>
    <property type="project" value="UniProtKB-ARBA"/>
</dbReference>
<evidence type="ECO:0000259" key="1">
    <source>
        <dbReference type="Pfam" id="PF13472"/>
    </source>
</evidence>
<dbReference type="AlphaFoldDB" id="A0A315ED01"/>
<dbReference type="Pfam" id="PF13472">
    <property type="entry name" value="Lipase_GDSL_2"/>
    <property type="match status" value="1"/>
</dbReference>
<accession>A0A315ED01</accession>
<reference evidence="2 3" key="1">
    <citation type="submission" date="2017-04" db="EMBL/GenBank/DDBJ databases">
        <title>Unexpected and diverse lifestyles within the genus Limnohabitans.</title>
        <authorList>
            <person name="Kasalicky V."/>
            <person name="Mehrshad M."/>
            <person name="Andrei S.-A."/>
            <person name="Salcher M."/>
            <person name="Kratochvilova H."/>
            <person name="Simek K."/>
            <person name="Ghai R."/>
        </authorList>
    </citation>
    <scope>NUCLEOTIDE SEQUENCE [LARGE SCALE GENOMIC DNA]</scope>
    <source>
        <strain evidence="2 3">II-B4</strain>
    </source>
</reference>
<dbReference type="Gene3D" id="3.40.50.1110">
    <property type="entry name" value="SGNH hydrolase"/>
    <property type="match status" value="1"/>
</dbReference>
<evidence type="ECO:0000313" key="3">
    <source>
        <dbReference type="Proteomes" id="UP000250790"/>
    </source>
</evidence>
<dbReference type="InterPro" id="IPR013830">
    <property type="entry name" value="SGNH_hydro"/>
</dbReference>
<sequence>MARGHRPQGRHRGDSIAVGIGGAMLQQSGITPDFAPGRKFLTQSQGSLAVNAVGGHSSPQILDQLNKHAGVKNAELAIISVGTNDFVNSTVNKSYTPERITQNLQRIRSELNAKERVWVLPYDPKARELVASVARERGDKTVDLTQFQPADRYHPRNYAAIANSISPLLNQLNQAQAAAPGADQQQAWVSTQNALLARDTQF</sequence>
<name>A0A315ED01_9BURK</name>
<dbReference type="OrthoDB" id="7511045at2"/>
<dbReference type="Proteomes" id="UP000250790">
    <property type="component" value="Unassembled WGS sequence"/>
</dbReference>
<dbReference type="EMBL" id="NESN01000002">
    <property type="protein sequence ID" value="PUE54485.1"/>
    <property type="molecule type" value="Genomic_DNA"/>
</dbReference>
<proteinExistence type="predicted"/>
<dbReference type="InterPro" id="IPR036514">
    <property type="entry name" value="SGNH_hydro_sf"/>
</dbReference>
<keyword evidence="3" id="KW-1185">Reference proteome</keyword>
<comment type="caution">
    <text evidence="2">The sequence shown here is derived from an EMBL/GenBank/DDBJ whole genome shotgun (WGS) entry which is preliminary data.</text>
</comment>
<dbReference type="CDD" id="cd00229">
    <property type="entry name" value="SGNH_hydrolase"/>
    <property type="match status" value="1"/>
</dbReference>
<gene>
    <name evidence="2" type="ORF">B9Z37_08125</name>
</gene>
<evidence type="ECO:0000313" key="2">
    <source>
        <dbReference type="EMBL" id="PUE54485.1"/>
    </source>
</evidence>
<protein>
    <recommendedName>
        <fullName evidence="1">SGNH hydrolase-type esterase domain-containing protein</fullName>
    </recommendedName>
</protein>
<dbReference type="SUPFAM" id="SSF52266">
    <property type="entry name" value="SGNH hydrolase"/>
    <property type="match status" value="1"/>
</dbReference>
<feature type="domain" description="SGNH hydrolase-type esterase" evidence="1">
    <location>
        <begin position="13"/>
        <end position="154"/>
    </location>
</feature>
<dbReference type="RefSeq" id="WP_108312442.1">
    <property type="nucleotide sequence ID" value="NZ_NESN01000002.1"/>
</dbReference>